<feature type="compositionally biased region" description="Basic and acidic residues" evidence="1">
    <location>
        <begin position="22"/>
        <end position="38"/>
    </location>
</feature>
<gene>
    <name evidence="2" type="ORF">BRAA01T02379Z</name>
</gene>
<dbReference type="AlphaFoldDB" id="A0A3P5Z789"/>
<reference evidence="2" key="1">
    <citation type="submission" date="2018-11" db="EMBL/GenBank/DDBJ databases">
        <authorList>
            <consortium name="Genoscope - CEA"/>
            <person name="William W."/>
        </authorList>
    </citation>
    <scope>NUCLEOTIDE SEQUENCE</scope>
</reference>
<feature type="region of interest" description="Disordered" evidence="1">
    <location>
        <begin position="16"/>
        <end position="38"/>
    </location>
</feature>
<sequence>MSKTEPVEIFDVCKSSKKARSKGNEEEQNTKNEDLASPKKELYALSSKQYNIHVSSNNILPPLKSFAEQSSRCVESDVI</sequence>
<evidence type="ECO:0000256" key="1">
    <source>
        <dbReference type="SAM" id="MobiDB-lite"/>
    </source>
</evidence>
<name>A0A3P5Z789_BRACM</name>
<dbReference type="EMBL" id="LR031571">
    <property type="protein sequence ID" value="VDC75877.1"/>
    <property type="molecule type" value="Genomic_DNA"/>
</dbReference>
<proteinExistence type="predicted"/>
<protein>
    <submittedName>
        <fullName evidence="2">Uncharacterized protein</fullName>
    </submittedName>
</protein>
<accession>A0A3P5Z789</accession>
<evidence type="ECO:0000313" key="2">
    <source>
        <dbReference type="EMBL" id="VDC75877.1"/>
    </source>
</evidence>
<organism evidence="2">
    <name type="scientific">Brassica campestris</name>
    <name type="common">Field mustard</name>
    <dbReference type="NCBI Taxonomy" id="3711"/>
    <lineage>
        <taxon>Eukaryota</taxon>
        <taxon>Viridiplantae</taxon>
        <taxon>Streptophyta</taxon>
        <taxon>Embryophyta</taxon>
        <taxon>Tracheophyta</taxon>
        <taxon>Spermatophyta</taxon>
        <taxon>Magnoliopsida</taxon>
        <taxon>eudicotyledons</taxon>
        <taxon>Gunneridae</taxon>
        <taxon>Pentapetalae</taxon>
        <taxon>rosids</taxon>
        <taxon>malvids</taxon>
        <taxon>Brassicales</taxon>
        <taxon>Brassicaceae</taxon>
        <taxon>Brassiceae</taxon>
        <taxon>Brassica</taxon>
    </lineage>
</organism>